<evidence type="ECO:0000313" key="2">
    <source>
        <dbReference type="EMBL" id="GGC57431.1"/>
    </source>
</evidence>
<sequence>MSSSISRKTLVVAAAAAGALALGAGAAAAEPLAFDPAPVATGGDLAIDVALTVPGGVGFPKDCDVTVTHQDFGIGMTQSGSDIGGEQLNFQFVPLIPGFYTVASDCVNTNPAQDPPNRWAHTQSNVEVTFSDDPQAIIDLLTELFS</sequence>
<gene>
    <name evidence="2" type="ORF">GCM10011410_07440</name>
</gene>
<comment type="caution">
    <text evidence="2">The sequence shown here is derived from an EMBL/GenBank/DDBJ whole genome shotgun (WGS) entry which is preliminary data.</text>
</comment>
<feature type="chain" id="PRO_5036973648" description="Secreted protein" evidence="1">
    <location>
        <begin position="30"/>
        <end position="146"/>
    </location>
</feature>
<evidence type="ECO:0008006" key="4">
    <source>
        <dbReference type="Google" id="ProtNLM"/>
    </source>
</evidence>
<keyword evidence="3" id="KW-1185">Reference proteome</keyword>
<proteinExistence type="predicted"/>
<evidence type="ECO:0000256" key="1">
    <source>
        <dbReference type="SAM" id="SignalP"/>
    </source>
</evidence>
<dbReference type="PROSITE" id="PS51318">
    <property type="entry name" value="TAT"/>
    <property type="match status" value="1"/>
</dbReference>
<dbReference type="InterPro" id="IPR006311">
    <property type="entry name" value="TAT_signal"/>
</dbReference>
<dbReference type="RefSeq" id="WP_188670767.1">
    <property type="nucleotide sequence ID" value="NZ_BMJH01000001.1"/>
</dbReference>
<dbReference type="EMBL" id="BMJH01000001">
    <property type="protein sequence ID" value="GGC57431.1"/>
    <property type="molecule type" value="Genomic_DNA"/>
</dbReference>
<dbReference type="AlphaFoldDB" id="A0A916U4P3"/>
<protein>
    <recommendedName>
        <fullName evidence="4">Secreted protein</fullName>
    </recommendedName>
</protein>
<reference evidence="2" key="2">
    <citation type="submission" date="2020-09" db="EMBL/GenBank/DDBJ databases">
        <authorList>
            <person name="Sun Q."/>
            <person name="Zhou Y."/>
        </authorList>
    </citation>
    <scope>NUCLEOTIDE SEQUENCE</scope>
    <source>
        <strain evidence="2">CGMCC 1.15478</strain>
    </source>
</reference>
<dbReference type="Proteomes" id="UP000641514">
    <property type="component" value="Unassembled WGS sequence"/>
</dbReference>
<reference evidence="2" key="1">
    <citation type="journal article" date="2014" name="Int. J. Syst. Evol. Microbiol.">
        <title>Complete genome sequence of Corynebacterium casei LMG S-19264T (=DSM 44701T), isolated from a smear-ripened cheese.</title>
        <authorList>
            <consortium name="US DOE Joint Genome Institute (JGI-PGF)"/>
            <person name="Walter F."/>
            <person name="Albersmeier A."/>
            <person name="Kalinowski J."/>
            <person name="Ruckert C."/>
        </authorList>
    </citation>
    <scope>NUCLEOTIDE SEQUENCE</scope>
    <source>
        <strain evidence="2">CGMCC 1.15478</strain>
    </source>
</reference>
<feature type="signal peptide" evidence="1">
    <location>
        <begin position="1"/>
        <end position="29"/>
    </location>
</feature>
<organism evidence="2 3">
    <name type="scientific">Hoyosella rhizosphaerae</name>
    <dbReference type="NCBI Taxonomy" id="1755582"/>
    <lineage>
        <taxon>Bacteria</taxon>
        <taxon>Bacillati</taxon>
        <taxon>Actinomycetota</taxon>
        <taxon>Actinomycetes</taxon>
        <taxon>Mycobacteriales</taxon>
        <taxon>Hoyosellaceae</taxon>
        <taxon>Hoyosella</taxon>
    </lineage>
</organism>
<name>A0A916U4P3_9ACTN</name>
<evidence type="ECO:0000313" key="3">
    <source>
        <dbReference type="Proteomes" id="UP000641514"/>
    </source>
</evidence>
<keyword evidence="1" id="KW-0732">Signal</keyword>
<accession>A0A916U4P3</accession>